<protein>
    <recommendedName>
        <fullName evidence="2">enoyl-CoA hydratase</fullName>
        <ecNumber evidence="2">4.2.1.17</ecNumber>
    </recommendedName>
</protein>
<evidence type="ECO:0000256" key="5">
    <source>
        <dbReference type="ARBA" id="ARBA00023717"/>
    </source>
</evidence>
<dbReference type="PANTHER" id="PTHR11941:SF54">
    <property type="entry name" value="ENOYL-COA HYDRATASE, MITOCHONDRIAL"/>
    <property type="match status" value="1"/>
</dbReference>
<dbReference type="Pfam" id="PF00378">
    <property type="entry name" value="ECH_1"/>
    <property type="match status" value="1"/>
</dbReference>
<evidence type="ECO:0000256" key="6">
    <source>
        <dbReference type="RuleBase" id="RU003707"/>
    </source>
</evidence>
<dbReference type="GO" id="GO:0004300">
    <property type="term" value="F:enoyl-CoA hydratase activity"/>
    <property type="evidence" value="ECO:0007669"/>
    <property type="project" value="UniProtKB-EC"/>
</dbReference>
<evidence type="ECO:0000256" key="2">
    <source>
        <dbReference type="ARBA" id="ARBA00012076"/>
    </source>
</evidence>
<dbReference type="EMBL" id="CP009110">
    <property type="protein sequence ID" value="AIJ24723.1"/>
    <property type="molecule type" value="Genomic_DNA"/>
</dbReference>
<dbReference type="InterPro" id="IPR029045">
    <property type="entry name" value="ClpP/crotonase-like_dom_sf"/>
</dbReference>
<dbReference type="Proteomes" id="UP000062973">
    <property type="component" value="Chromosome"/>
</dbReference>
<dbReference type="RefSeq" id="WP_017983551.1">
    <property type="nucleotide sequence ID" value="NZ_AQUL01000001.1"/>
</dbReference>
<dbReference type="Gene3D" id="3.90.226.10">
    <property type="entry name" value="2-enoyl-CoA Hydratase, Chain A, domain 1"/>
    <property type="match status" value="1"/>
</dbReference>
<evidence type="ECO:0000256" key="4">
    <source>
        <dbReference type="ARBA" id="ARBA00023709"/>
    </source>
</evidence>
<evidence type="ECO:0000313" key="7">
    <source>
        <dbReference type="EMBL" id="AIJ24723.1"/>
    </source>
</evidence>
<dbReference type="EC" id="4.2.1.17" evidence="2"/>
<dbReference type="KEGG" id="amq:AMETH_4631"/>
<organism evidence="7 8">
    <name type="scientific">Amycolatopsis methanolica 239</name>
    <dbReference type="NCBI Taxonomy" id="1068978"/>
    <lineage>
        <taxon>Bacteria</taxon>
        <taxon>Bacillati</taxon>
        <taxon>Actinomycetota</taxon>
        <taxon>Actinomycetes</taxon>
        <taxon>Pseudonocardiales</taxon>
        <taxon>Pseudonocardiaceae</taxon>
        <taxon>Amycolatopsis</taxon>
        <taxon>Amycolatopsis methanolica group</taxon>
    </lineage>
</organism>
<dbReference type="PANTHER" id="PTHR11941">
    <property type="entry name" value="ENOYL-COA HYDRATASE-RELATED"/>
    <property type="match status" value="1"/>
</dbReference>
<dbReference type="eggNOG" id="COG1024">
    <property type="taxonomic scope" value="Bacteria"/>
</dbReference>
<proteinExistence type="inferred from homology"/>
<dbReference type="FunFam" id="3.90.226.10:FF:000009">
    <property type="entry name" value="Carnitinyl-CoA dehydratase"/>
    <property type="match status" value="1"/>
</dbReference>
<dbReference type="STRING" id="1068978.AMETH_4631"/>
<comment type="catalytic activity">
    <reaction evidence="5">
        <text>a 4-saturated-(3S)-3-hydroxyacyl-CoA = a (3E)-enoyl-CoA + H2O</text>
        <dbReference type="Rhea" id="RHEA:20724"/>
        <dbReference type="ChEBI" id="CHEBI:15377"/>
        <dbReference type="ChEBI" id="CHEBI:58521"/>
        <dbReference type="ChEBI" id="CHEBI:137480"/>
        <dbReference type="EC" id="4.2.1.17"/>
    </reaction>
</comment>
<gene>
    <name evidence="7" type="primary">paaG</name>
    <name evidence="7" type="ORF">AMETH_4631</name>
</gene>
<dbReference type="InterPro" id="IPR014748">
    <property type="entry name" value="Enoyl-CoA_hydra_C"/>
</dbReference>
<dbReference type="AlphaFoldDB" id="A0A076MV28"/>
<keyword evidence="8" id="KW-1185">Reference proteome</keyword>
<comment type="catalytic activity">
    <reaction evidence="4">
        <text>a (3S)-3-hydroxyacyl-CoA = a (2E)-enoyl-CoA + H2O</text>
        <dbReference type="Rhea" id="RHEA:16105"/>
        <dbReference type="ChEBI" id="CHEBI:15377"/>
        <dbReference type="ChEBI" id="CHEBI:57318"/>
        <dbReference type="ChEBI" id="CHEBI:58856"/>
        <dbReference type="EC" id="4.2.1.17"/>
    </reaction>
</comment>
<dbReference type="CDD" id="cd06558">
    <property type="entry name" value="crotonase-like"/>
    <property type="match status" value="1"/>
</dbReference>
<keyword evidence="3" id="KW-0456">Lyase</keyword>
<dbReference type="InterPro" id="IPR001753">
    <property type="entry name" value="Enoyl-CoA_hydra/iso"/>
</dbReference>
<dbReference type="GO" id="GO:0006635">
    <property type="term" value="P:fatty acid beta-oxidation"/>
    <property type="evidence" value="ECO:0007669"/>
    <property type="project" value="TreeGrafter"/>
</dbReference>
<dbReference type="HOGENOM" id="CLU_009834_7_6_11"/>
<dbReference type="PROSITE" id="PS00166">
    <property type="entry name" value="ENOYL_COA_HYDRATASE"/>
    <property type="match status" value="1"/>
</dbReference>
<reference evidence="7 8" key="1">
    <citation type="submission" date="2014-07" db="EMBL/GenBank/DDBJ databases">
        <title>Whole Genome Sequence of the Amycolatopsis methanolica 239.</title>
        <authorList>
            <person name="Tang B."/>
        </authorList>
    </citation>
    <scope>NUCLEOTIDE SEQUENCE [LARGE SCALE GENOMIC DNA]</scope>
    <source>
        <strain evidence="7 8">239</strain>
    </source>
</reference>
<evidence type="ECO:0000256" key="1">
    <source>
        <dbReference type="ARBA" id="ARBA00005254"/>
    </source>
</evidence>
<evidence type="ECO:0000256" key="3">
    <source>
        <dbReference type="ARBA" id="ARBA00023239"/>
    </source>
</evidence>
<evidence type="ECO:0000313" key="8">
    <source>
        <dbReference type="Proteomes" id="UP000062973"/>
    </source>
</evidence>
<dbReference type="InterPro" id="IPR018376">
    <property type="entry name" value="Enoyl-CoA_hyd/isom_CS"/>
</dbReference>
<sequence length="267" mass="29341">MAIETERRERILIIRMDRPEALNALDPGSMRDLNDRLREFRDDPELLVAILTGTGERAFCTGADLKKTLPPDTSFAEAYFDAYERSLDEGLYVRAMTISDLKINKPLIAAVNGHALGGGTEIALDCDLRIASENATFGLPEPRWASVPAVGGVSKLLRAVPRAVAMKMILTGDRIDAAEAHRVGLVSEVVPAGELLERALQVANRIAANGPLAVKSIKTLALRTDDLPLSRSVELEQLLWGLLRDTDDRVEGRTAFAERRTPEYRGR</sequence>
<comment type="similarity">
    <text evidence="1 6">Belongs to the enoyl-CoA hydratase/isomerase family.</text>
</comment>
<dbReference type="Gene3D" id="1.10.12.10">
    <property type="entry name" value="Lyase 2-enoyl-coa Hydratase, Chain A, domain 2"/>
    <property type="match status" value="1"/>
</dbReference>
<dbReference type="SUPFAM" id="SSF52096">
    <property type="entry name" value="ClpP/crotonase"/>
    <property type="match status" value="1"/>
</dbReference>
<dbReference type="OrthoDB" id="9775794at2"/>
<accession>A0A076MV28</accession>
<dbReference type="PATRIC" id="fig|1068978.7.peg.4975"/>
<name>A0A076MV28_AMYME</name>